<dbReference type="Pfam" id="PF00076">
    <property type="entry name" value="RRM_1"/>
    <property type="match status" value="2"/>
</dbReference>
<dbReference type="PANTHER" id="PTHR48024">
    <property type="entry name" value="GEO13361P1-RELATED"/>
    <property type="match status" value="1"/>
</dbReference>
<name>A0ABY9DZL6_VITVI</name>
<evidence type="ECO:0000259" key="4">
    <source>
        <dbReference type="PROSITE" id="PS50102"/>
    </source>
</evidence>
<dbReference type="InterPro" id="IPR050886">
    <property type="entry name" value="RNA-binding_reg"/>
</dbReference>
<feature type="domain" description="RRM" evidence="4">
    <location>
        <begin position="165"/>
        <end position="242"/>
    </location>
</feature>
<dbReference type="PANTHER" id="PTHR48024:SF25">
    <property type="entry name" value="UBP1-ASSOCIATED PROTEIN 2C"/>
    <property type="match status" value="1"/>
</dbReference>
<feature type="region of interest" description="Disordered" evidence="3">
    <location>
        <begin position="1"/>
        <end position="21"/>
    </location>
</feature>
<organism evidence="5 6">
    <name type="scientific">Vitis vinifera</name>
    <name type="common">Grape</name>
    <dbReference type="NCBI Taxonomy" id="29760"/>
    <lineage>
        <taxon>Eukaryota</taxon>
        <taxon>Viridiplantae</taxon>
        <taxon>Streptophyta</taxon>
        <taxon>Embryophyta</taxon>
        <taxon>Tracheophyta</taxon>
        <taxon>Spermatophyta</taxon>
        <taxon>Magnoliopsida</taxon>
        <taxon>eudicotyledons</taxon>
        <taxon>Gunneridae</taxon>
        <taxon>Pentapetalae</taxon>
        <taxon>rosids</taxon>
        <taxon>Vitales</taxon>
        <taxon>Vitaceae</taxon>
        <taxon>Viteae</taxon>
        <taxon>Vitis</taxon>
    </lineage>
</organism>
<evidence type="ECO:0000256" key="1">
    <source>
        <dbReference type="ARBA" id="ARBA00022884"/>
    </source>
</evidence>
<feature type="region of interest" description="Disordered" evidence="3">
    <location>
        <begin position="244"/>
        <end position="330"/>
    </location>
</feature>
<proteinExistence type="predicted"/>
<dbReference type="SMART" id="SM00360">
    <property type="entry name" value="RRM"/>
    <property type="match status" value="2"/>
</dbReference>
<sequence>MDATKKRKMDENGLVSTDGDSLTKLAPEDARKIIEPFGHDQLLEILQNAAVRHLDVLDAIRSIADRDLTQRKLFIRGLGWDTTTEGLRQLFSAYGELEEAVVILDKVTAKSKGYGFVTFKHVDGALLALKEPSKKIDGRMTVTQLAASGLSGPASNASAVDVSMRKIYVANVPVDMPADRLLAHFSSYGEIEEGPLGFDKQTGKSRGFALFVYKTAEAAQAALVDPTKMIDGRQLVCKLAIEGKKGKTGGPAQAPTGVPGEAGHGDGLGVPPQGSMPGSLGSQYPGGPGGISAYGGFSGGPPPLGHHHPLNSSLPSSLGGGPGLSSQVPSSLGGSAGYGAGLGGPYGSAHYGGPNSAGYSGLGGAGGLGGAAGALGVAGGALGVAGACHLPRPILARSISQQGRLRCLGFHQGECTQAAPLTIEVFDSFLGADAFSGSGDCVNGDQMVLLPVLHFCSLLVALSRLLFLIYYEVECPTLINLLCLLKPLASSPHRRRSRLRRRRRRSKVTDFAGVSWILCFN</sequence>
<protein>
    <recommendedName>
        <fullName evidence="4">RRM domain-containing protein</fullName>
    </recommendedName>
</protein>
<keyword evidence="1 2" id="KW-0694">RNA-binding</keyword>
<gene>
    <name evidence="5" type="ORF">VitviT2T_029455</name>
</gene>
<dbReference type="InterPro" id="IPR012677">
    <property type="entry name" value="Nucleotide-bd_a/b_plait_sf"/>
</dbReference>
<dbReference type="InterPro" id="IPR035979">
    <property type="entry name" value="RBD_domain_sf"/>
</dbReference>
<reference evidence="5 6" key="1">
    <citation type="journal article" date="2023" name="Hortic Res">
        <title>The complete reference genome for grapevine (Vitis vinifera L.) genetics and breeding.</title>
        <authorList>
            <person name="Shi X."/>
            <person name="Cao S."/>
            <person name="Wang X."/>
            <person name="Huang S."/>
            <person name="Wang Y."/>
            <person name="Liu Z."/>
            <person name="Liu W."/>
            <person name="Leng X."/>
            <person name="Peng Y."/>
            <person name="Wang N."/>
            <person name="Wang Y."/>
            <person name="Ma Z."/>
            <person name="Xu X."/>
            <person name="Zhang F."/>
            <person name="Xue H."/>
            <person name="Zhong H."/>
            <person name="Wang Y."/>
            <person name="Zhang K."/>
            <person name="Velt A."/>
            <person name="Avia K."/>
            <person name="Holtgrawe D."/>
            <person name="Grimplet J."/>
            <person name="Matus J.T."/>
            <person name="Ware D."/>
            <person name="Wu X."/>
            <person name="Wang H."/>
            <person name="Liu C."/>
            <person name="Fang Y."/>
            <person name="Rustenholz C."/>
            <person name="Cheng Z."/>
            <person name="Xiao H."/>
            <person name="Zhou Y."/>
        </authorList>
    </citation>
    <scope>NUCLEOTIDE SEQUENCE [LARGE SCALE GENOMIC DNA]</scope>
    <source>
        <strain evidence="6">cv. Pinot noir / PN40024</strain>
        <tissue evidence="5">Leaf</tissue>
    </source>
</reference>
<dbReference type="EMBL" id="CP126666">
    <property type="protein sequence ID" value="WKA12014.1"/>
    <property type="molecule type" value="Genomic_DNA"/>
</dbReference>
<evidence type="ECO:0000313" key="5">
    <source>
        <dbReference type="EMBL" id="WKA12014.1"/>
    </source>
</evidence>
<evidence type="ECO:0000256" key="2">
    <source>
        <dbReference type="PROSITE-ProRule" id="PRU00176"/>
    </source>
</evidence>
<dbReference type="Proteomes" id="UP001227230">
    <property type="component" value="Chromosome 19"/>
</dbReference>
<dbReference type="SUPFAM" id="SSF54928">
    <property type="entry name" value="RNA-binding domain, RBD"/>
    <property type="match status" value="2"/>
</dbReference>
<feature type="domain" description="RRM" evidence="4">
    <location>
        <begin position="71"/>
        <end position="148"/>
    </location>
</feature>
<evidence type="ECO:0000256" key="3">
    <source>
        <dbReference type="SAM" id="MobiDB-lite"/>
    </source>
</evidence>
<dbReference type="Gene3D" id="3.30.70.330">
    <property type="match status" value="2"/>
</dbReference>
<feature type="compositionally biased region" description="Gly residues" evidence="3">
    <location>
        <begin position="284"/>
        <end position="299"/>
    </location>
</feature>
<evidence type="ECO:0000313" key="6">
    <source>
        <dbReference type="Proteomes" id="UP001227230"/>
    </source>
</evidence>
<keyword evidence="6" id="KW-1185">Reference proteome</keyword>
<accession>A0ABY9DZL6</accession>
<dbReference type="PROSITE" id="PS50102">
    <property type="entry name" value="RRM"/>
    <property type="match status" value="2"/>
</dbReference>
<dbReference type="InterPro" id="IPR000504">
    <property type="entry name" value="RRM_dom"/>
</dbReference>